<sequence length="112" mass="11818">MTTTQKPTVRKALKLSLLNTIVGKAGTFLTGIVLARLLTPADFGVYAVAFVALIALLSLNELGVSLAIVRWPGDPERIRPTVTTISTVTSLAVYAACFFAAPAFTGQPDLLV</sequence>
<evidence type="ECO:0000256" key="2">
    <source>
        <dbReference type="ARBA" id="ARBA00022475"/>
    </source>
</evidence>
<dbReference type="Pfam" id="PF13440">
    <property type="entry name" value="Polysacc_synt_3"/>
    <property type="match status" value="1"/>
</dbReference>
<name>A0ABW3MF13_9PSEU</name>
<comment type="subcellular location">
    <subcellularLocation>
        <location evidence="1">Cell membrane</location>
        <topology evidence="1">Multi-pass membrane protein</topology>
    </subcellularLocation>
</comment>
<dbReference type="PANTHER" id="PTHR30250">
    <property type="entry name" value="PST FAMILY PREDICTED COLANIC ACID TRANSPORTER"/>
    <property type="match status" value="1"/>
</dbReference>
<keyword evidence="8" id="KW-1185">Reference proteome</keyword>
<keyword evidence="2" id="KW-1003">Cell membrane</keyword>
<proteinExistence type="predicted"/>
<evidence type="ECO:0000256" key="1">
    <source>
        <dbReference type="ARBA" id="ARBA00004651"/>
    </source>
</evidence>
<keyword evidence="5 6" id="KW-0472">Membrane</keyword>
<evidence type="ECO:0000256" key="6">
    <source>
        <dbReference type="SAM" id="Phobius"/>
    </source>
</evidence>
<feature type="transmembrane region" description="Helical" evidence="6">
    <location>
        <begin position="21"/>
        <end position="39"/>
    </location>
</feature>
<dbReference type="InterPro" id="IPR050833">
    <property type="entry name" value="Poly_Biosynth_Transport"/>
</dbReference>
<feature type="transmembrane region" description="Helical" evidence="6">
    <location>
        <begin position="45"/>
        <end position="69"/>
    </location>
</feature>
<feature type="non-terminal residue" evidence="7">
    <location>
        <position position="112"/>
    </location>
</feature>
<comment type="caution">
    <text evidence="7">The sequence shown here is derived from an EMBL/GenBank/DDBJ whole genome shotgun (WGS) entry which is preliminary data.</text>
</comment>
<evidence type="ECO:0000256" key="3">
    <source>
        <dbReference type="ARBA" id="ARBA00022692"/>
    </source>
</evidence>
<keyword evidence="4 6" id="KW-1133">Transmembrane helix</keyword>
<evidence type="ECO:0000256" key="5">
    <source>
        <dbReference type="ARBA" id="ARBA00023136"/>
    </source>
</evidence>
<dbReference type="PANTHER" id="PTHR30250:SF11">
    <property type="entry name" value="O-ANTIGEN TRANSPORTER-RELATED"/>
    <property type="match status" value="1"/>
</dbReference>
<evidence type="ECO:0000313" key="7">
    <source>
        <dbReference type="EMBL" id="MFD1048260.1"/>
    </source>
</evidence>
<organism evidence="7 8">
    <name type="scientific">Kibdelosporangium lantanae</name>
    <dbReference type="NCBI Taxonomy" id="1497396"/>
    <lineage>
        <taxon>Bacteria</taxon>
        <taxon>Bacillati</taxon>
        <taxon>Actinomycetota</taxon>
        <taxon>Actinomycetes</taxon>
        <taxon>Pseudonocardiales</taxon>
        <taxon>Pseudonocardiaceae</taxon>
        <taxon>Kibdelosporangium</taxon>
    </lineage>
</organism>
<keyword evidence="3 6" id="KW-0812">Transmembrane</keyword>
<dbReference type="EMBL" id="JBHTIS010001487">
    <property type="protein sequence ID" value="MFD1048260.1"/>
    <property type="molecule type" value="Genomic_DNA"/>
</dbReference>
<feature type="transmembrane region" description="Helical" evidence="6">
    <location>
        <begin position="81"/>
        <end position="104"/>
    </location>
</feature>
<dbReference type="Proteomes" id="UP001597045">
    <property type="component" value="Unassembled WGS sequence"/>
</dbReference>
<accession>A0ABW3MF13</accession>
<protein>
    <submittedName>
        <fullName evidence="7">Oligosaccharide flippase family protein</fullName>
    </submittedName>
</protein>
<gene>
    <name evidence="7" type="ORF">ACFQ1S_23335</name>
</gene>
<reference evidence="8" key="1">
    <citation type="journal article" date="2019" name="Int. J. Syst. Evol. Microbiol.">
        <title>The Global Catalogue of Microorganisms (GCM) 10K type strain sequencing project: providing services to taxonomists for standard genome sequencing and annotation.</title>
        <authorList>
            <consortium name="The Broad Institute Genomics Platform"/>
            <consortium name="The Broad Institute Genome Sequencing Center for Infectious Disease"/>
            <person name="Wu L."/>
            <person name="Ma J."/>
        </authorList>
    </citation>
    <scope>NUCLEOTIDE SEQUENCE [LARGE SCALE GENOMIC DNA]</scope>
    <source>
        <strain evidence="8">JCM 31486</strain>
    </source>
</reference>
<evidence type="ECO:0000256" key="4">
    <source>
        <dbReference type="ARBA" id="ARBA00022989"/>
    </source>
</evidence>
<evidence type="ECO:0000313" key="8">
    <source>
        <dbReference type="Proteomes" id="UP001597045"/>
    </source>
</evidence>